<name>G0LKR4_HALWC</name>
<dbReference type="Gene3D" id="3.40.50.620">
    <property type="entry name" value="HUPs"/>
    <property type="match status" value="1"/>
</dbReference>
<dbReference type="PRINTS" id="PR01438">
    <property type="entry name" value="UNVRSLSTRESS"/>
</dbReference>
<dbReference type="PANTHER" id="PTHR46268:SF6">
    <property type="entry name" value="UNIVERSAL STRESS PROTEIN UP12"/>
    <property type="match status" value="1"/>
</dbReference>
<dbReference type="KEGG" id="hwc:Hqrw_2120"/>
<dbReference type="InterPro" id="IPR014729">
    <property type="entry name" value="Rossmann-like_a/b/a_fold"/>
</dbReference>
<dbReference type="InterPro" id="IPR006015">
    <property type="entry name" value="Universal_stress_UspA"/>
</dbReference>
<organism evidence="3 4">
    <name type="scientific">Haloquadratum walsbyi (strain DSM 16854 / JCM 12705 / C23)</name>
    <dbReference type="NCBI Taxonomy" id="768065"/>
    <lineage>
        <taxon>Archaea</taxon>
        <taxon>Methanobacteriati</taxon>
        <taxon>Methanobacteriota</taxon>
        <taxon>Stenosarchaea group</taxon>
        <taxon>Halobacteria</taxon>
        <taxon>Halobacteriales</taxon>
        <taxon>Haloferacaceae</taxon>
        <taxon>Haloquadratum</taxon>
    </lineage>
</organism>
<dbReference type="SUPFAM" id="SSF52402">
    <property type="entry name" value="Adenine nucleotide alpha hydrolases-like"/>
    <property type="match status" value="1"/>
</dbReference>
<dbReference type="AlphaFoldDB" id="G0LKR4"/>
<dbReference type="OrthoDB" id="105697at2157"/>
<dbReference type="CDD" id="cd00293">
    <property type="entry name" value="USP-like"/>
    <property type="match status" value="1"/>
</dbReference>
<comment type="similarity">
    <text evidence="1">Belongs to the universal stress protein A family.</text>
</comment>
<dbReference type="RefSeq" id="WP_014555748.1">
    <property type="nucleotide sequence ID" value="NC_017459.1"/>
</dbReference>
<evidence type="ECO:0000313" key="4">
    <source>
        <dbReference type="Proteomes" id="UP000007954"/>
    </source>
</evidence>
<dbReference type="HOGENOM" id="CLU_049301_11_0_2"/>
<dbReference type="EMBL" id="FR746099">
    <property type="protein sequence ID" value="CCC40022.1"/>
    <property type="molecule type" value="Genomic_DNA"/>
</dbReference>
<reference evidence="3 4" key="1">
    <citation type="journal article" date="2011" name="PLoS ONE">
        <title>Haloquadratum walsbyi: limited diversity in a global pond.</title>
        <authorList>
            <person name="Dyall-Smith M."/>
            <person name="Pfeiffer F."/>
            <person name="Klee K."/>
            <person name="Palm P."/>
            <person name="Gross K."/>
            <person name="Schuster S.C."/>
            <person name="Rampp M."/>
            <person name="Oesterhelt D."/>
        </authorList>
    </citation>
    <scope>NUCLEOTIDE SEQUENCE [LARGE SCALE GENOMIC DNA]</scope>
    <source>
        <strain evidence="4">DSM 16854 / JCM 12705 / C23</strain>
    </source>
</reference>
<gene>
    <name evidence="3" type="ordered locus">Hqrw_2120</name>
</gene>
<dbReference type="GeneID" id="12446854"/>
<feature type="domain" description="UspA" evidence="2">
    <location>
        <begin position="1"/>
        <end position="138"/>
    </location>
</feature>
<accession>G0LKR4</accession>
<dbReference type="Proteomes" id="UP000007954">
    <property type="component" value="Chromosome"/>
</dbReference>
<evidence type="ECO:0000256" key="1">
    <source>
        <dbReference type="ARBA" id="ARBA00008791"/>
    </source>
</evidence>
<dbReference type="PANTHER" id="PTHR46268">
    <property type="entry name" value="STRESS RESPONSE PROTEIN NHAX"/>
    <property type="match status" value="1"/>
</dbReference>
<dbReference type="Pfam" id="PF00582">
    <property type="entry name" value="Usp"/>
    <property type="match status" value="1"/>
</dbReference>
<evidence type="ECO:0000313" key="3">
    <source>
        <dbReference type="EMBL" id="CCC40022.1"/>
    </source>
</evidence>
<protein>
    <submittedName>
        <fullName evidence="3">UspA domain protein</fullName>
    </submittedName>
</protein>
<sequence>MYDKILIPTDGTEGTRGAVEHAIDLATVYDAALHTIYVIEASGPTGSSVPGTLDALEETGKNAIDEVIQQAEAASVRTIEGLVAQGTPHQVILDYVDENDIDSIVMGTHGRTGLDRYFLGSVTENVVRVSDAPVLTVPMPTESADGSS</sequence>
<proteinExistence type="inferred from homology"/>
<evidence type="ECO:0000259" key="2">
    <source>
        <dbReference type="Pfam" id="PF00582"/>
    </source>
</evidence>
<dbReference type="InterPro" id="IPR006016">
    <property type="entry name" value="UspA"/>
</dbReference>